<name>A0AAD5T8N0_9FUNG</name>
<dbReference type="PANTHER" id="PTHR45615:SF40">
    <property type="entry name" value="MYOSIN HEAVY CHAIN, NON-MUSCLE"/>
    <property type="match status" value="1"/>
</dbReference>
<dbReference type="GO" id="GO:0032982">
    <property type="term" value="C:myosin filament"/>
    <property type="evidence" value="ECO:0007669"/>
    <property type="project" value="TreeGrafter"/>
</dbReference>
<proteinExistence type="predicted"/>
<dbReference type="GO" id="GO:0016460">
    <property type="term" value="C:myosin II complex"/>
    <property type="evidence" value="ECO:0007669"/>
    <property type="project" value="TreeGrafter"/>
</dbReference>
<dbReference type="GO" id="GO:0051015">
    <property type="term" value="F:actin filament binding"/>
    <property type="evidence" value="ECO:0007669"/>
    <property type="project" value="TreeGrafter"/>
</dbReference>
<feature type="compositionally biased region" description="Pro residues" evidence="2">
    <location>
        <begin position="246"/>
        <end position="257"/>
    </location>
</feature>
<organism evidence="3 4">
    <name type="scientific">Physocladia obscura</name>
    <dbReference type="NCBI Taxonomy" id="109957"/>
    <lineage>
        <taxon>Eukaryota</taxon>
        <taxon>Fungi</taxon>
        <taxon>Fungi incertae sedis</taxon>
        <taxon>Chytridiomycota</taxon>
        <taxon>Chytridiomycota incertae sedis</taxon>
        <taxon>Chytridiomycetes</taxon>
        <taxon>Chytridiales</taxon>
        <taxon>Chytriomycetaceae</taxon>
        <taxon>Physocladia</taxon>
    </lineage>
</organism>
<feature type="compositionally biased region" description="Pro residues" evidence="2">
    <location>
        <begin position="231"/>
        <end position="240"/>
    </location>
</feature>
<feature type="coiled-coil region" evidence="1">
    <location>
        <begin position="418"/>
        <end position="646"/>
    </location>
</feature>
<feature type="compositionally biased region" description="Low complexity" evidence="2">
    <location>
        <begin position="103"/>
        <end position="131"/>
    </location>
</feature>
<dbReference type="Proteomes" id="UP001211907">
    <property type="component" value="Unassembled WGS sequence"/>
</dbReference>
<dbReference type="GO" id="GO:0110085">
    <property type="term" value="C:mitotic actomyosin contractile ring"/>
    <property type="evidence" value="ECO:0007669"/>
    <property type="project" value="TreeGrafter"/>
</dbReference>
<accession>A0AAD5T8N0</accession>
<feature type="compositionally biased region" description="Basic and acidic residues" evidence="2">
    <location>
        <begin position="1495"/>
        <end position="1506"/>
    </location>
</feature>
<keyword evidence="1" id="KW-0175">Coiled coil</keyword>
<protein>
    <submittedName>
        <fullName evidence="3">Uncharacterized protein</fullName>
    </submittedName>
</protein>
<feature type="compositionally biased region" description="Low complexity" evidence="2">
    <location>
        <begin position="59"/>
        <end position="68"/>
    </location>
</feature>
<dbReference type="PANTHER" id="PTHR45615">
    <property type="entry name" value="MYOSIN HEAVY CHAIN, NON-MUSCLE"/>
    <property type="match status" value="1"/>
</dbReference>
<feature type="compositionally biased region" description="Low complexity" evidence="2">
    <location>
        <begin position="151"/>
        <end position="160"/>
    </location>
</feature>
<feature type="region of interest" description="Disordered" evidence="2">
    <location>
        <begin position="1"/>
        <end position="259"/>
    </location>
</feature>
<feature type="coiled-coil region" evidence="1">
    <location>
        <begin position="675"/>
        <end position="1284"/>
    </location>
</feature>
<feature type="compositionally biased region" description="Pro residues" evidence="2">
    <location>
        <begin position="135"/>
        <end position="150"/>
    </location>
</feature>
<dbReference type="EMBL" id="JADGJH010000160">
    <property type="protein sequence ID" value="KAJ3135575.1"/>
    <property type="molecule type" value="Genomic_DNA"/>
</dbReference>
<feature type="compositionally biased region" description="Low complexity" evidence="2">
    <location>
        <begin position="204"/>
        <end position="216"/>
    </location>
</feature>
<feature type="coiled-coil region" evidence="1">
    <location>
        <begin position="1317"/>
        <end position="1422"/>
    </location>
</feature>
<reference evidence="3" key="1">
    <citation type="submission" date="2020-05" db="EMBL/GenBank/DDBJ databases">
        <title>Phylogenomic resolution of chytrid fungi.</title>
        <authorList>
            <person name="Stajich J.E."/>
            <person name="Amses K."/>
            <person name="Simmons R."/>
            <person name="Seto K."/>
            <person name="Myers J."/>
            <person name="Bonds A."/>
            <person name="Quandt C.A."/>
            <person name="Barry K."/>
            <person name="Liu P."/>
            <person name="Grigoriev I."/>
            <person name="Longcore J.E."/>
            <person name="James T.Y."/>
        </authorList>
    </citation>
    <scope>NUCLEOTIDE SEQUENCE</scope>
    <source>
        <strain evidence="3">JEL0513</strain>
    </source>
</reference>
<gene>
    <name evidence="3" type="ORF">HK100_002583</name>
</gene>
<feature type="compositionally biased region" description="Low complexity" evidence="2">
    <location>
        <begin position="29"/>
        <end position="44"/>
    </location>
</feature>
<comment type="caution">
    <text evidence="3">The sequence shown here is derived from an EMBL/GenBank/DDBJ whole genome shotgun (WGS) entry which is preliminary data.</text>
</comment>
<evidence type="ECO:0000313" key="3">
    <source>
        <dbReference type="EMBL" id="KAJ3135575.1"/>
    </source>
</evidence>
<feature type="region of interest" description="Disordered" evidence="2">
    <location>
        <begin position="1492"/>
        <end position="1605"/>
    </location>
</feature>
<dbReference type="Gene3D" id="1.10.287.1490">
    <property type="match status" value="2"/>
</dbReference>
<dbReference type="SUPFAM" id="SSF57997">
    <property type="entry name" value="Tropomyosin"/>
    <property type="match status" value="1"/>
</dbReference>
<evidence type="ECO:0000256" key="2">
    <source>
        <dbReference type="SAM" id="MobiDB-lite"/>
    </source>
</evidence>
<evidence type="ECO:0000313" key="4">
    <source>
        <dbReference type="Proteomes" id="UP001211907"/>
    </source>
</evidence>
<dbReference type="GO" id="GO:1902404">
    <property type="term" value="P:mitotic actomyosin contractile ring contraction"/>
    <property type="evidence" value="ECO:0007669"/>
    <property type="project" value="TreeGrafter"/>
</dbReference>
<dbReference type="GO" id="GO:0000146">
    <property type="term" value="F:microfilament motor activity"/>
    <property type="evidence" value="ECO:0007669"/>
    <property type="project" value="TreeGrafter"/>
</dbReference>
<sequence>MQLTGARPPRGPASQTQRDEYGNLVPSHNANGNNVNNAGRSGRSANGGGGVGGVGLGNNGVAVGNGRAPRLAINNDGGGGLRQQQQQAQQAQLPPRIAEVVRRSLLQQQQQQQQQPQDGGGSSSPPQSSGRPPRRPPPNRTGPPGVPPTPASVSVSASTTRRPDPDDPFDAAASSKDLLPPGSPPPSSRKPRAQRISVSNNLEQQQSQQQQQQQQQQRRRPPRAPQTRLPDSPPSEPSSPPGLNVPRPPQPKPPIPIPTIAADKLLLSGFNNNILREEVWDADTDDEGDTFRLGKGAAKKNIRASLPNNGNKNGATAVAFEDSINDNKPRASIRAVGKSLKQVQQQQAMTTRNVSSVLRVNNQGSNGVFNDDDDDDAATEEMDDIDYMDSLAKVSMPPPRRPVQENMQIPKAIPNGLNVSQQQQQQQLREQLERQFKQELEQQKEKINALEIQLTTERTESARLREAVASNSGELGPILDLLTEKESQLEKLKNAVLIAKAAVDDTRRERDDALRDVEQVTQTLTEQLFEVEHDLEELMKEKQSVDAELAKARLETGRVVEELKTRVQERDDAEIELDTLMEEREKSTKVISDKTTALTQAEATVTRLNKEIDALRTREVDGKKKLADAEARLQYTEIALEKAQMTAAYSVGEVRSRGAVAGEIEEKLKLALKDLHFAKSRESDLERQLEDAEDRLRQAEDAVLDAEAAAESAMSEFDSLKNNSAAAEKTLRNQILSLEEKLELANEDLKGKLDEVEECHDTIGDLDIKVNELENELELTRDELDKNIKNIEDMSKHMDELKGQRDASLQLEIDQLTSERDELLDRVAEMEQDLNEIMRDHHEKVSNLTATLEEVTNNNSNSNDSGYAAETEAKFEDLQAQLKKTLAQLVETEEKIATLEQQNEEQQSMADQELKELESALETANKVRKNLENQIDELLENLDVAESNEAQLRERIKTLEEAVGRNSSNIDGGGNEGLEGVVEDLKAQLDAVLQERDELIEQAATGNKNGNNDRDVAVTSEAHQNALAEVSTLQAELEKVRASAIEFSEEAEELKAELVKTVKERDEAHAELVILKTDIHDLEQMFEEAQIELDKLKNQAGQEADVLKLEQELDSALNEIDDLQAQIKKLQENEQSNNSANVEELETMLEDAKFENEELIVKLDDANANIADLEKLLDEEQAFADRTEATNKSLTDEITSLHERLNRQMELSKADGDTKIVIDGLESEVKKSKSELDARTQELTNLKIEFENSEKVNKELNQALDLADQEIEALNKELDEAYDAKADGAGDPELQAKFDAIQSELEAKNAELDVAVEVRLKEKVDEFKQLEEELREQMATIQEQSKGATQSLVQQLQEQELDAKEMRETLVSRLREQESEATDLRDNLAKLKADFAETLTKLKNSEHTFEEYRLRSQAMEKRYLARLDLVEDAFNQTCAEIESFRANLLQAAEAQGIEPPQFKPIPVIPPANFESPISPTPAEKKTFLSTVFGRRPSEKPNVDKHVATPSGTPMPSEEHAAHPAQSVSPTLVAAQENGGGADTKTLKNKPSTGILRSLWGSGGNKAGDQQQQQQQQTSPPQKTPPGSVMDIKPQVVGADDEAEVPKPSTLLASIWGAKSNLKRTPSEPKLDK</sequence>
<feature type="compositionally biased region" description="Low complexity" evidence="2">
    <location>
        <begin position="83"/>
        <end position="92"/>
    </location>
</feature>
<evidence type="ECO:0000256" key="1">
    <source>
        <dbReference type="SAM" id="Coils"/>
    </source>
</evidence>
<feature type="compositionally biased region" description="Gly residues" evidence="2">
    <location>
        <begin position="45"/>
        <end position="58"/>
    </location>
</feature>
<feature type="compositionally biased region" description="Low complexity" evidence="2">
    <location>
        <begin position="170"/>
        <end position="180"/>
    </location>
</feature>
<keyword evidence="4" id="KW-1185">Reference proteome</keyword>